<dbReference type="InterPro" id="IPR039499">
    <property type="entry name" value="LURA1/LRA25"/>
</dbReference>
<proteinExistence type="predicted"/>
<name>A0AA88YDN9_PINIB</name>
<keyword evidence="2" id="KW-1185">Reference proteome</keyword>
<gene>
    <name evidence="1" type="ORF">FSP39_009574</name>
</gene>
<dbReference type="EMBL" id="VSWD01000007">
    <property type="protein sequence ID" value="KAK3097428.1"/>
    <property type="molecule type" value="Genomic_DNA"/>
</dbReference>
<reference evidence="1" key="1">
    <citation type="submission" date="2019-08" db="EMBL/GenBank/DDBJ databases">
        <title>The improved chromosome-level genome for the pearl oyster Pinctada fucata martensii using PacBio sequencing and Hi-C.</title>
        <authorList>
            <person name="Zheng Z."/>
        </authorList>
    </citation>
    <scope>NUCLEOTIDE SEQUENCE</scope>
    <source>
        <strain evidence="1">ZZ-2019</strain>
        <tissue evidence="1">Adductor muscle</tissue>
    </source>
</reference>
<accession>A0AA88YDN9</accession>
<sequence>MAKEYKSQVDRINSKLVDLKKELVFLRHHDLLLLKQLIEIDESIQSLRQKSKFPRTTFDLCSPDSGISEESSQPETSAKSCVDTMVTFDDRRRLPLVRQQSVPYYMHIYRSVDSGSIASSFDDVSEFAIDDEFQQPSDNDSLFSLSLSGNYPTIPRNLMKPRSLSYDEPDLENDKFEDDYLEQLLLTNISLWKKSENIVQEESQTHVHVPKIT</sequence>
<organism evidence="1 2">
    <name type="scientific">Pinctada imbricata</name>
    <name type="common">Atlantic pearl-oyster</name>
    <name type="synonym">Pinctada martensii</name>
    <dbReference type="NCBI Taxonomy" id="66713"/>
    <lineage>
        <taxon>Eukaryota</taxon>
        <taxon>Metazoa</taxon>
        <taxon>Spiralia</taxon>
        <taxon>Lophotrochozoa</taxon>
        <taxon>Mollusca</taxon>
        <taxon>Bivalvia</taxon>
        <taxon>Autobranchia</taxon>
        <taxon>Pteriomorphia</taxon>
        <taxon>Pterioida</taxon>
        <taxon>Pterioidea</taxon>
        <taxon>Pteriidae</taxon>
        <taxon>Pinctada</taxon>
    </lineage>
</organism>
<dbReference type="Proteomes" id="UP001186944">
    <property type="component" value="Unassembled WGS sequence"/>
</dbReference>
<evidence type="ECO:0000313" key="1">
    <source>
        <dbReference type="EMBL" id="KAK3097428.1"/>
    </source>
</evidence>
<dbReference type="Pfam" id="PF14854">
    <property type="entry name" value="LURAP"/>
    <property type="match status" value="1"/>
</dbReference>
<dbReference type="AlphaFoldDB" id="A0AA88YDN9"/>
<protein>
    <submittedName>
        <fullName evidence="1">Uncharacterized protein</fullName>
    </submittedName>
</protein>
<comment type="caution">
    <text evidence="1">The sequence shown here is derived from an EMBL/GenBank/DDBJ whole genome shotgun (WGS) entry which is preliminary data.</text>
</comment>
<evidence type="ECO:0000313" key="2">
    <source>
        <dbReference type="Proteomes" id="UP001186944"/>
    </source>
</evidence>